<feature type="compositionally biased region" description="Polar residues" evidence="3">
    <location>
        <begin position="820"/>
        <end position="829"/>
    </location>
</feature>
<dbReference type="GO" id="GO:0007346">
    <property type="term" value="P:regulation of mitotic cell cycle"/>
    <property type="evidence" value="ECO:0007669"/>
    <property type="project" value="TreeGrafter"/>
</dbReference>
<proteinExistence type="inferred from homology"/>
<sequence length="850" mass="95725">MNEADIPIDIAAGKLLDWLISRRIVDKNWHIYIRNIRNKISNAITDMPQHDELLQLLSGAHINYFHCLRIVDILKTTEADSKNVFGRYGSQRMKDWQEILKMYEKDNLYLAEAAQILTRNINYEIPGIRKQIKHLEQLSEEAQKKVEDLERSEKMVLGEYQHMCKQLGVTGANLRQELVDKVFNDLPGMLARVANSVTPLKKTVELYASFVKEEQCLPLLKHVLAKGNTTVYEFVYGEPPLSIEEPPVKFVTQEAPTNNGEIDFGDNDAGGAIDFGDGNEVNLEVDDIDWGVVDVPQQAEANDGGVIDFNISLEESGIVVEEEGNQGGVAKGDEAYTVLDAQQYRDRFVNDLLELQSFLKMRLHQLGSADKAQVLSFAIMDNFADHDEKTVASMLAEVEVVYAGVTDELMQHLLQIKHSPVYVDILTSNVKQKLASIDKMKETAKLKQEKSVSFKQQSLELKPTQLKIVEQTKTLQGQIEKDISKRYKNRPVNLYVSDLYGTDEIEFLLDEIRDLEPACCQLEDIQDFEIAGSRAGELSISLESPIGTCTSWDSHAHYRQRIGNTPLPWGVALHCDASHLTSPTGIVRILLVVSSAACLACECSAGTVQVGLFLLPLIGRLRLMVFCALFSLLVTCLMLFLDISHIALMFPFNWGRLNAWMYLTIGLLFIVGSSLLIHMVFFAEEFMWVPKHSKDTLFISAILGYICSIEAFVLAALTKCPSQYRHVIDEYSDMCLEERELSPICSNDITNHNHTTASNDLSNHRSYNKIETGDSITPTCNQKPYIPVKRPDQSYNQRPTLGNMQKSNHRNRQGYHYQPIASTSRQSPTFVLDEDALPGPSSRSLDYSSA</sequence>
<feature type="compositionally biased region" description="Polar residues" evidence="3">
    <location>
        <begin position="841"/>
        <end position="850"/>
    </location>
</feature>
<keyword evidence="4" id="KW-1133">Transmembrane helix</keyword>
<dbReference type="EnsemblMetazoa" id="AEPI001310-RA">
    <property type="protein sequence ID" value="AEPI001310-PA"/>
    <property type="gene ID" value="AEPI001310"/>
</dbReference>
<evidence type="ECO:0000256" key="1">
    <source>
        <dbReference type="ARBA" id="ARBA00007478"/>
    </source>
</evidence>
<evidence type="ECO:0000313" key="6">
    <source>
        <dbReference type="Proteomes" id="UP000075885"/>
    </source>
</evidence>
<feature type="region of interest" description="Disordered" evidence="3">
    <location>
        <begin position="780"/>
        <end position="850"/>
    </location>
</feature>
<keyword evidence="4" id="KW-0812">Transmembrane</keyword>
<name>A0A182P322_9DIPT</name>
<keyword evidence="2" id="KW-0175">Coiled coil</keyword>
<feature type="coiled-coil region" evidence="2">
    <location>
        <begin position="125"/>
        <end position="155"/>
    </location>
</feature>
<evidence type="ECO:0000256" key="3">
    <source>
        <dbReference type="SAM" id="MobiDB-lite"/>
    </source>
</evidence>
<dbReference type="Pfam" id="PF05600">
    <property type="entry name" value="CDK5RAP3"/>
    <property type="match status" value="1"/>
</dbReference>
<dbReference type="PANTHER" id="PTHR14894:SF0">
    <property type="entry name" value="CDK5 REGULATORY SUBUNIT-ASSOCIATED PROTEIN 3"/>
    <property type="match status" value="1"/>
</dbReference>
<feature type="compositionally biased region" description="Polar residues" evidence="3">
    <location>
        <begin position="793"/>
        <end position="806"/>
    </location>
</feature>
<evidence type="ECO:0000256" key="4">
    <source>
        <dbReference type="SAM" id="Phobius"/>
    </source>
</evidence>
<feature type="transmembrane region" description="Helical" evidence="4">
    <location>
        <begin position="660"/>
        <end position="683"/>
    </location>
</feature>
<feature type="transmembrane region" description="Helical" evidence="4">
    <location>
        <begin position="623"/>
        <end position="648"/>
    </location>
</feature>
<dbReference type="GO" id="GO:0012505">
    <property type="term" value="C:endomembrane system"/>
    <property type="evidence" value="ECO:0007669"/>
    <property type="project" value="TreeGrafter"/>
</dbReference>
<keyword evidence="4" id="KW-0472">Membrane</keyword>
<keyword evidence="6" id="KW-1185">Reference proteome</keyword>
<reference evidence="6" key="1">
    <citation type="submission" date="2013-03" db="EMBL/GenBank/DDBJ databases">
        <title>The Genome Sequence of Anopheles epiroticus epiroticus2.</title>
        <authorList>
            <consortium name="The Broad Institute Genomics Platform"/>
            <person name="Neafsey D.E."/>
            <person name="Howell P."/>
            <person name="Walker B."/>
            <person name="Young S.K."/>
            <person name="Zeng Q."/>
            <person name="Gargeya S."/>
            <person name="Fitzgerald M."/>
            <person name="Haas B."/>
            <person name="Abouelleil A."/>
            <person name="Allen A.W."/>
            <person name="Alvarado L."/>
            <person name="Arachchi H.M."/>
            <person name="Berlin A.M."/>
            <person name="Chapman S.B."/>
            <person name="Gainer-Dewar J."/>
            <person name="Goldberg J."/>
            <person name="Griggs A."/>
            <person name="Gujja S."/>
            <person name="Hansen M."/>
            <person name="Howarth C."/>
            <person name="Imamovic A."/>
            <person name="Ireland A."/>
            <person name="Larimer J."/>
            <person name="McCowan C."/>
            <person name="Murphy C."/>
            <person name="Pearson M."/>
            <person name="Poon T.W."/>
            <person name="Priest M."/>
            <person name="Roberts A."/>
            <person name="Saif S."/>
            <person name="Shea T."/>
            <person name="Sisk P."/>
            <person name="Sykes S."/>
            <person name="Wortman J."/>
            <person name="Nusbaum C."/>
            <person name="Birren B."/>
        </authorList>
    </citation>
    <scope>NUCLEOTIDE SEQUENCE [LARGE SCALE GENOMIC DNA]</scope>
    <source>
        <strain evidence="6">Epiroticus2</strain>
    </source>
</reference>
<evidence type="ECO:0008006" key="7">
    <source>
        <dbReference type="Google" id="ProtNLM"/>
    </source>
</evidence>
<dbReference type="Proteomes" id="UP000075885">
    <property type="component" value="Unassembled WGS sequence"/>
</dbReference>
<evidence type="ECO:0000256" key="2">
    <source>
        <dbReference type="SAM" id="Coils"/>
    </source>
</evidence>
<dbReference type="VEuPathDB" id="VectorBase:AEPI001310"/>
<protein>
    <recommendedName>
        <fullName evidence="7">CDK5 regulatory subunit-associated protein 3</fullName>
    </recommendedName>
</protein>
<dbReference type="AlphaFoldDB" id="A0A182P322"/>
<evidence type="ECO:0000313" key="5">
    <source>
        <dbReference type="EnsemblMetazoa" id="AEPI001310-PA"/>
    </source>
</evidence>
<feature type="transmembrane region" description="Helical" evidence="4">
    <location>
        <begin position="695"/>
        <end position="717"/>
    </location>
</feature>
<dbReference type="STRING" id="199890.A0A182P322"/>
<organism evidence="5 6">
    <name type="scientific">Anopheles epiroticus</name>
    <dbReference type="NCBI Taxonomy" id="199890"/>
    <lineage>
        <taxon>Eukaryota</taxon>
        <taxon>Metazoa</taxon>
        <taxon>Ecdysozoa</taxon>
        <taxon>Arthropoda</taxon>
        <taxon>Hexapoda</taxon>
        <taxon>Insecta</taxon>
        <taxon>Pterygota</taxon>
        <taxon>Neoptera</taxon>
        <taxon>Endopterygota</taxon>
        <taxon>Diptera</taxon>
        <taxon>Nematocera</taxon>
        <taxon>Culicoidea</taxon>
        <taxon>Culicidae</taxon>
        <taxon>Anophelinae</taxon>
        <taxon>Anopheles</taxon>
    </lineage>
</organism>
<dbReference type="PANTHER" id="PTHR14894">
    <property type="entry name" value="CDK5 REGULATORY SUBUNIT-ASSOCIATED PROTEIN 3"/>
    <property type="match status" value="1"/>
</dbReference>
<reference evidence="5" key="2">
    <citation type="submission" date="2020-05" db="UniProtKB">
        <authorList>
            <consortium name="EnsemblMetazoa"/>
        </authorList>
    </citation>
    <scope>IDENTIFICATION</scope>
    <source>
        <strain evidence="5">Epiroticus2</strain>
    </source>
</reference>
<accession>A0A182P322</accession>
<dbReference type="InterPro" id="IPR008491">
    <property type="entry name" value="CDK5RAP3"/>
</dbReference>
<comment type="similarity">
    <text evidence="1">Belongs to the CDK5RAP3 family.</text>
</comment>